<reference evidence="12" key="1">
    <citation type="journal article" date="2012" name="Environ. Microbiol.">
        <title>Genomic content of uncultured Bacteroidetes from contrasting oceanic provinces in the North Atlantic Ocean.</title>
        <authorList>
            <person name="Gomez-Pereira P.R."/>
            <person name="Schuler M."/>
            <person name="Fuchs B.M."/>
            <person name="Bennke C."/>
            <person name="Teeling H."/>
            <person name="Waldmann J."/>
            <person name="Richter M."/>
            <person name="Barbe V."/>
            <person name="Bataille E."/>
            <person name="Glockner F.O."/>
            <person name="Amann R."/>
        </authorList>
    </citation>
    <scope>NUCLEOTIDE SEQUENCE</scope>
</reference>
<dbReference type="InterPro" id="IPR006073">
    <property type="entry name" value="GTP-bd"/>
</dbReference>
<accession>H6RFW8</accession>
<dbReference type="GO" id="GO:0046872">
    <property type="term" value="F:metal ion binding"/>
    <property type="evidence" value="ECO:0007669"/>
    <property type="project" value="UniProtKB-KW"/>
</dbReference>
<dbReference type="GO" id="GO:0000917">
    <property type="term" value="P:division septum assembly"/>
    <property type="evidence" value="ECO:0007669"/>
    <property type="project" value="UniProtKB-KW"/>
</dbReference>
<dbReference type="CDD" id="cd01876">
    <property type="entry name" value="YihA_EngB"/>
    <property type="match status" value="1"/>
</dbReference>
<dbReference type="PROSITE" id="PS51706">
    <property type="entry name" value="G_ENGB"/>
    <property type="match status" value="1"/>
</dbReference>
<evidence type="ECO:0000256" key="8">
    <source>
        <dbReference type="ARBA" id="ARBA00023210"/>
    </source>
</evidence>
<comment type="function">
    <text evidence="10">Necessary for normal cell division and for the maintenance of normal septation.</text>
</comment>
<evidence type="ECO:0000256" key="7">
    <source>
        <dbReference type="ARBA" id="ARBA00023134"/>
    </source>
</evidence>
<dbReference type="InterPro" id="IPR030393">
    <property type="entry name" value="G_ENGB_dom"/>
</dbReference>
<keyword evidence="8 10" id="KW-0717">Septation</keyword>
<dbReference type="HAMAP" id="MF_00321">
    <property type="entry name" value="GTPase_EngB"/>
    <property type="match status" value="1"/>
</dbReference>
<keyword evidence="4" id="KW-0479">Metal-binding</keyword>
<dbReference type="AlphaFoldDB" id="H6RFW8"/>
<dbReference type="PANTHER" id="PTHR11649">
    <property type="entry name" value="MSS1/TRME-RELATED GTP-BINDING PROTEIN"/>
    <property type="match status" value="1"/>
</dbReference>
<dbReference type="Gene3D" id="3.40.50.300">
    <property type="entry name" value="P-loop containing nucleotide triphosphate hydrolases"/>
    <property type="match status" value="1"/>
</dbReference>
<keyword evidence="9 10" id="KW-0131">Cell cycle</keyword>
<dbReference type="NCBIfam" id="TIGR03598">
    <property type="entry name" value="GTPase_YsxC"/>
    <property type="match status" value="1"/>
</dbReference>
<dbReference type="InterPro" id="IPR027417">
    <property type="entry name" value="P-loop_NTPase"/>
</dbReference>
<evidence type="ECO:0000256" key="2">
    <source>
        <dbReference type="ARBA" id="ARBA00009638"/>
    </source>
</evidence>
<dbReference type="PANTHER" id="PTHR11649:SF13">
    <property type="entry name" value="ENGB-TYPE G DOMAIN-CONTAINING PROTEIN"/>
    <property type="match status" value="1"/>
</dbReference>
<organism evidence="12">
    <name type="scientific">uncultured Flavobacteriia bacterium</name>
    <dbReference type="NCBI Taxonomy" id="212695"/>
    <lineage>
        <taxon>Bacteria</taxon>
        <taxon>Pseudomonadati</taxon>
        <taxon>Bacteroidota</taxon>
        <taxon>Flavobacteriia</taxon>
        <taxon>environmental samples</taxon>
    </lineage>
</organism>
<keyword evidence="7 10" id="KW-0342">GTP-binding</keyword>
<evidence type="ECO:0000256" key="1">
    <source>
        <dbReference type="ARBA" id="ARBA00001946"/>
    </source>
</evidence>
<dbReference type="InterPro" id="IPR019987">
    <property type="entry name" value="GTP-bd_ribosome_bio_YsxC"/>
</dbReference>
<evidence type="ECO:0000256" key="3">
    <source>
        <dbReference type="ARBA" id="ARBA00022618"/>
    </source>
</evidence>
<reference evidence="12" key="2">
    <citation type="submission" date="2012-02" db="EMBL/GenBank/DDBJ databases">
        <authorList>
            <person name="Genoscope - CEA"/>
        </authorList>
    </citation>
    <scope>NUCLEOTIDE SEQUENCE</scope>
</reference>
<dbReference type="GO" id="GO:0005525">
    <property type="term" value="F:GTP binding"/>
    <property type="evidence" value="ECO:0007669"/>
    <property type="project" value="UniProtKB-UniRule"/>
</dbReference>
<evidence type="ECO:0000259" key="11">
    <source>
        <dbReference type="PROSITE" id="PS51706"/>
    </source>
</evidence>
<evidence type="ECO:0000256" key="9">
    <source>
        <dbReference type="ARBA" id="ARBA00023306"/>
    </source>
</evidence>
<evidence type="ECO:0000256" key="5">
    <source>
        <dbReference type="ARBA" id="ARBA00022741"/>
    </source>
</evidence>
<dbReference type="SUPFAM" id="SSF52540">
    <property type="entry name" value="P-loop containing nucleoside triphosphate hydrolases"/>
    <property type="match status" value="1"/>
</dbReference>
<dbReference type="EMBL" id="FO117593">
    <property type="protein sequence ID" value="CCF99929.1"/>
    <property type="molecule type" value="Genomic_DNA"/>
</dbReference>
<feature type="domain" description="EngB-type G" evidence="11">
    <location>
        <begin position="34"/>
        <end position="216"/>
    </location>
</feature>
<keyword evidence="3 10" id="KW-0132">Cell division</keyword>
<gene>
    <name evidence="10 12" type="primary">engB</name>
    <name evidence="12" type="ORF">VIS_S3CCB20028</name>
</gene>
<protein>
    <recommendedName>
        <fullName evidence="10">Probable GTP-binding protein EngB</fullName>
    </recommendedName>
</protein>
<evidence type="ECO:0000256" key="10">
    <source>
        <dbReference type="HAMAP-Rule" id="MF_00321"/>
    </source>
</evidence>
<evidence type="ECO:0000313" key="12">
    <source>
        <dbReference type="EMBL" id="CCF99929.1"/>
    </source>
</evidence>
<comment type="similarity">
    <text evidence="2 10">Belongs to the TRAFAC class TrmE-Era-EngA-EngB-Septin-like GTPase superfamily. EngB GTPase family.</text>
</comment>
<evidence type="ECO:0000256" key="4">
    <source>
        <dbReference type="ARBA" id="ARBA00022723"/>
    </source>
</evidence>
<dbReference type="Pfam" id="PF01926">
    <property type="entry name" value="MMR_HSR1"/>
    <property type="match status" value="1"/>
</dbReference>
<proteinExistence type="inferred from homology"/>
<comment type="cofactor">
    <cofactor evidence="1">
        <name>Mg(2+)</name>
        <dbReference type="ChEBI" id="CHEBI:18420"/>
    </cofactor>
</comment>
<keyword evidence="5 10" id="KW-0547">Nucleotide-binding</keyword>
<sequence length="222" mass="25604">MAEKQRHLKRPEHEVVSADFLASYPDLATCPDGEMWEIAFIGRSNVGKSSIINMITDSKDLAKTSQNPGKTRSINLFRIKSQTPKAEMVWDLVDLPGFGYAKFSRTERVKWRKRIRDFLEKRPKLLCTFFLIDVRHSMQEIDREWLQWIGQKGLPFFIIFTKADKLSKTALKAQLANLNASIGEMWEPLPETFVTSAEKKRGRDEILGRVFGLVQEVKKMAL</sequence>
<keyword evidence="6" id="KW-0460">Magnesium</keyword>
<name>H6RFW8_9BACT</name>
<evidence type="ECO:0000256" key="6">
    <source>
        <dbReference type="ARBA" id="ARBA00022842"/>
    </source>
</evidence>